<comment type="caution">
    <text evidence="1">The sequence shown here is derived from an EMBL/GenBank/DDBJ whole genome shotgun (WGS) entry which is preliminary data.</text>
</comment>
<proteinExistence type="predicted"/>
<gene>
    <name evidence="1" type="ORF">ACJMK2_027458</name>
</gene>
<protein>
    <submittedName>
        <fullName evidence="1">Uncharacterized protein</fullName>
    </submittedName>
</protein>
<dbReference type="EMBL" id="JBJQND010000002">
    <property type="protein sequence ID" value="KAL3887517.1"/>
    <property type="molecule type" value="Genomic_DNA"/>
</dbReference>
<accession>A0ABD3XN47</accession>
<sequence>SITITADSNKIPTIKKFLDENLHIQQGHSQNGLISLDKDSTTVTLYITTGKHHVQGPGYTEW</sequence>
<dbReference type="Proteomes" id="UP001634394">
    <property type="component" value="Unassembled WGS sequence"/>
</dbReference>
<name>A0ABD3XN47_SINWO</name>
<evidence type="ECO:0000313" key="1">
    <source>
        <dbReference type="EMBL" id="KAL3887517.1"/>
    </source>
</evidence>
<reference evidence="1 2" key="1">
    <citation type="submission" date="2024-11" db="EMBL/GenBank/DDBJ databases">
        <title>Chromosome-level genome assembly of the freshwater bivalve Anodonta woodiana.</title>
        <authorList>
            <person name="Chen X."/>
        </authorList>
    </citation>
    <scope>NUCLEOTIDE SEQUENCE [LARGE SCALE GENOMIC DNA]</scope>
    <source>
        <strain evidence="1">MN2024</strain>
        <tissue evidence="1">Gills</tissue>
    </source>
</reference>
<keyword evidence="2" id="KW-1185">Reference proteome</keyword>
<feature type="non-terminal residue" evidence="1">
    <location>
        <position position="62"/>
    </location>
</feature>
<evidence type="ECO:0000313" key="2">
    <source>
        <dbReference type="Proteomes" id="UP001634394"/>
    </source>
</evidence>
<feature type="non-terminal residue" evidence="1">
    <location>
        <position position="1"/>
    </location>
</feature>
<dbReference type="AlphaFoldDB" id="A0ABD3XN47"/>
<organism evidence="1 2">
    <name type="scientific">Sinanodonta woodiana</name>
    <name type="common">Chinese pond mussel</name>
    <name type="synonym">Anodonta woodiana</name>
    <dbReference type="NCBI Taxonomy" id="1069815"/>
    <lineage>
        <taxon>Eukaryota</taxon>
        <taxon>Metazoa</taxon>
        <taxon>Spiralia</taxon>
        <taxon>Lophotrochozoa</taxon>
        <taxon>Mollusca</taxon>
        <taxon>Bivalvia</taxon>
        <taxon>Autobranchia</taxon>
        <taxon>Heteroconchia</taxon>
        <taxon>Palaeoheterodonta</taxon>
        <taxon>Unionida</taxon>
        <taxon>Unionoidea</taxon>
        <taxon>Unionidae</taxon>
        <taxon>Unioninae</taxon>
        <taxon>Sinanodonta</taxon>
    </lineage>
</organism>